<gene>
    <name evidence="2" type="ORF">LCGC14_1201760</name>
</gene>
<comment type="caution">
    <text evidence="2">The sequence shown here is derived from an EMBL/GenBank/DDBJ whole genome shotgun (WGS) entry which is preliminary data.</text>
</comment>
<evidence type="ECO:0000313" key="2">
    <source>
        <dbReference type="EMBL" id="KKM94100.1"/>
    </source>
</evidence>
<dbReference type="AlphaFoldDB" id="A0A0F9NZ29"/>
<protein>
    <submittedName>
        <fullName evidence="2">Uncharacterized protein</fullName>
    </submittedName>
</protein>
<organism evidence="2">
    <name type="scientific">marine sediment metagenome</name>
    <dbReference type="NCBI Taxonomy" id="412755"/>
    <lineage>
        <taxon>unclassified sequences</taxon>
        <taxon>metagenomes</taxon>
        <taxon>ecological metagenomes</taxon>
    </lineage>
</organism>
<feature type="region of interest" description="Disordered" evidence="1">
    <location>
        <begin position="18"/>
        <end position="47"/>
    </location>
</feature>
<proteinExistence type="predicted"/>
<accession>A0A0F9NZ29</accession>
<reference evidence="2" key="1">
    <citation type="journal article" date="2015" name="Nature">
        <title>Complex archaea that bridge the gap between prokaryotes and eukaryotes.</title>
        <authorList>
            <person name="Spang A."/>
            <person name="Saw J.H."/>
            <person name="Jorgensen S.L."/>
            <person name="Zaremba-Niedzwiedzka K."/>
            <person name="Martijn J."/>
            <person name="Lind A.E."/>
            <person name="van Eijk R."/>
            <person name="Schleper C."/>
            <person name="Guy L."/>
            <person name="Ettema T.J."/>
        </authorList>
    </citation>
    <scope>NUCLEOTIDE SEQUENCE</scope>
</reference>
<name>A0A0F9NZ29_9ZZZZ</name>
<sequence length="47" mass="5523">MVDKKPILVNFDKQMEEIRKRHRGTSGNTLGRLRESVRNRLSGRKSK</sequence>
<evidence type="ECO:0000256" key="1">
    <source>
        <dbReference type="SAM" id="MobiDB-lite"/>
    </source>
</evidence>
<dbReference type="EMBL" id="LAZR01006182">
    <property type="protein sequence ID" value="KKM94100.1"/>
    <property type="molecule type" value="Genomic_DNA"/>
</dbReference>